<dbReference type="InterPro" id="IPR018338">
    <property type="entry name" value="Carbonic_anhydrase_a-class_CS"/>
</dbReference>
<dbReference type="AlphaFoldDB" id="A0A9P0FLR0"/>
<evidence type="ECO:0000256" key="7">
    <source>
        <dbReference type="ARBA" id="ARBA00048348"/>
    </source>
</evidence>
<dbReference type="PROSITE" id="PS51144">
    <property type="entry name" value="ALPHA_CA_2"/>
    <property type="match status" value="1"/>
</dbReference>
<dbReference type="EC" id="4.2.1.1" evidence="3 8"/>
<evidence type="ECO:0000256" key="8">
    <source>
        <dbReference type="RuleBase" id="RU367011"/>
    </source>
</evidence>
<evidence type="ECO:0000256" key="4">
    <source>
        <dbReference type="ARBA" id="ARBA00022723"/>
    </source>
</evidence>
<dbReference type="GO" id="GO:0005886">
    <property type="term" value="C:plasma membrane"/>
    <property type="evidence" value="ECO:0007669"/>
    <property type="project" value="TreeGrafter"/>
</dbReference>
<dbReference type="CDD" id="cd00326">
    <property type="entry name" value="alpha_CA"/>
    <property type="match status" value="1"/>
</dbReference>
<name>A0A9P0FLR0_BRAAE</name>
<comment type="function">
    <text evidence="1 8">Reversible hydration of carbon dioxide.</text>
</comment>
<proteinExistence type="inferred from homology"/>
<dbReference type="PANTHER" id="PTHR18952:SF265">
    <property type="entry name" value="CARBONIC ANHYDRASE"/>
    <property type="match status" value="1"/>
</dbReference>
<dbReference type="Gene3D" id="3.10.200.10">
    <property type="entry name" value="Alpha carbonic anhydrase"/>
    <property type="match status" value="1"/>
</dbReference>
<feature type="chain" id="PRO_5040533395" description="Carbonic anhydrase" evidence="8">
    <location>
        <begin position="23"/>
        <end position="272"/>
    </location>
</feature>
<evidence type="ECO:0000256" key="5">
    <source>
        <dbReference type="ARBA" id="ARBA00022833"/>
    </source>
</evidence>
<reference evidence="10" key="1">
    <citation type="submission" date="2021-12" db="EMBL/GenBank/DDBJ databases">
        <authorList>
            <person name="King R."/>
        </authorList>
    </citation>
    <scope>NUCLEOTIDE SEQUENCE</scope>
</reference>
<comment type="catalytic activity">
    <reaction evidence="7 8">
        <text>hydrogencarbonate + H(+) = CO2 + H2O</text>
        <dbReference type="Rhea" id="RHEA:10748"/>
        <dbReference type="ChEBI" id="CHEBI:15377"/>
        <dbReference type="ChEBI" id="CHEBI:15378"/>
        <dbReference type="ChEBI" id="CHEBI:16526"/>
        <dbReference type="ChEBI" id="CHEBI:17544"/>
        <dbReference type="EC" id="4.2.1.1"/>
    </reaction>
</comment>
<keyword evidence="4 8" id="KW-0479">Metal-binding</keyword>
<dbReference type="InterPro" id="IPR023561">
    <property type="entry name" value="Carbonic_anhydrase_a-class"/>
</dbReference>
<comment type="similarity">
    <text evidence="2 8">Belongs to the alpha-carbonic anhydrase family.</text>
</comment>
<evidence type="ECO:0000313" key="10">
    <source>
        <dbReference type="EMBL" id="CAH0559135.1"/>
    </source>
</evidence>
<keyword evidence="8" id="KW-0732">Signal</keyword>
<gene>
    <name evidence="10" type="ORF">MELIAE_LOCUS9290</name>
</gene>
<dbReference type="GO" id="GO:0008270">
    <property type="term" value="F:zinc ion binding"/>
    <property type="evidence" value="ECO:0007669"/>
    <property type="project" value="UniProtKB-UniRule"/>
</dbReference>
<sequence length="272" mass="30955">MFQWTLCINIIIVFSSTDVTKAQGSHWSYDDIENWPGQCQTGKFQSPIDIDTSIIMKKFYPDFQGKNFNTYQSATIGNNGHTVNITFLNPETITAYGGGLPALKYQLDNIHFHWRSEHTVNHYRFPLEIHLVLYDAQYPNLQEAVANKGVAVLGVLVESSPECACYDCNSAWDVIENQMSEIEGIGTIAQLKQKILVNNFLPYNTCRFFRYSGSLTTPDCNEGIIWTVFRDTICIPPNQLYALKQIRGEDEEKLESTYRPVQSLNGRKVTLS</sequence>
<dbReference type="PROSITE" id="PS00162">
    <property type="entry name" value="ALPHA_CA_1"/>
    <property type="match status" value="1"/>
</dbReference>
<dbReference type="SUPFAM" id="SSF51069">
    <property type="entry name" value="Carbonic anhydrase"/>
    <property type="match status" value="1"/>
</dbReference>
<evidence type="ECO:0000256" key="2">
    <source>
        <dbReference type="ARBA" id="ARBA00010718"/>
    </source>
</evidence>
<dbReference type="PANTHER" id="PTHR18952">
    <property type="entry name" value="CARBONIC ANHYDRASE"/>
    <property type="match status" value="1"/>
</dbReference>
<dbReference type="Pfam" id="PF00194">
    <property type="entry name" value="Carb_anhydrase"/>
    <property type="match status" value="1"/>
</dbReference>
<protein>
    <recommendedName>
        <fullName evidence="3 8">Carbonic anhydrase</fullName>
        <ecNumber evidence="3 8">4.2.1.1</ecNumber>
    </recommendedName>
</protein>
<keyword evidence="5 8" id="KW-0862">Zinc</keyword>
<evidence type="ECO:0000313" key="11">
    <source>
        <dbReference type="Proteomes" id="UP001154078"/>
    </source>
</evidence>
<evidence type="ECO:0000256" key="3">
    <source>
        <dbReference type="ARBA" id="ARBA00012925"/>
    </source>
</evidence>
<evidence type="ECO:0000256" key="6">
    <source>
        <dbReference type="ARBA" id="ARBA00023239"/>
    </source>
</evidence>
<keyword evidence="6 8" id="KW-0456">Lyase</keyword>
<feature type="signal peptide" evidence="8">
    <location>
        <begin position="1"/>
        <end position="22"/>
    </location>
</feature>
<dbReference type="GO" id="GO:0004089">
    <property type="term" value="F:carbonate dehydratase activity"/>
    <property type="evidence" value="ECO:0007669"/>
    <property type="project" value="UniProtKB-UniRule"/>
</dbReference>
<accession>A0A9P0FLR0</accession>
<dbReference type="Proteomes" id="UP001154078">
    <property type="component" value="Chromosome 6"/>
</dbReference>
<dbReference type="InterPro" id="IPR036398">
    <property type="entry name" value="CA_dom_sf"/>
</dbReference>
<evidence type="ECO:0000256" key="1">
    <source>
        <dbReference type="ARBA" id="ARBA00002904"/>
    </source>
</evidence>
<dbReference type="InterPro" id="IPR001148">
    <property type="entry name" value="CA_dom"/>
</dbReference>
<dbReference type="EMBL" id="OV121137">
    <property type="protein sequence ID" value="CAH0559135.1"/>
    <property type="molecule type" value="Genomic_DNA"/>
</dbReference>
<keyword evidence="11" id="KW-1185">Reference proteome</keyword>
<feature type="domain" description="Alpha-carbonic anhydrase" evidence="9">
    <location>
        <begin position="25"/>
        <end position="272"/>
    </location>
</feature>
<dbReference type="SMART" id="SM01057">
    <property type="entry name" value="Carb_anhydrase"/>
    <property type="match status" value="1"/>
</dbReference>
<organism evidence="10 11">
    <name type="scientific">Brassicogethes aeneus</name>
    <name type="common">Rape pollen beetle</name>
    <name type="synonym">Meligethes aeneus</name>
    <dbReference type="NCBI Taxonomy" id="1431903"/>
    <lineage>
        <taxon>Eukaryota</taxon>
        <taxon>Metazoa</taxon>
        <taxon>Ecdysozoa</taxon>
        <taxon>Arthropoda</taxon>
        <taxon>Hexapoda</taxon>
        <taxon>Insecta</taxon>
        <taxon>Pterygota</taxon>
        <taxon>Neoptera</taxon>
        <taxon>Endopterygota</taxon>
        <taxon>Coleoptera</taxon>
        <taxon>Polyphaga</taxon>
        <taxon>Cucujiformia</taxon>
        <taxon>Nitidulidae</taxon>
        <taxon>Meligethinae</taxon>
        <taxon>Brassicogethes</taxon>
    </lineage>
</organism>
<comment type="cofactor">
    <cofactor evidence="8">
        <name>Zn(2+)</name>
        <dbReference type="ChEBI" id="CHEBI:29105"/>
    </cofactor>
</comment>
<dbReference type="OrthoDB" id="429145at2759"/>
<evidence type="ECO:0000259" key="9">
    <source>
        <dbReference type="PROSITE" id="PS51144"/>
    </source>
</evidence>